<dbReference type="RefSeq" id="WP_126415904.1">
    <property type="nucleotide sequence ID" value="NZ_LR134476.1"/>
</dbReference>
<evidence type="ECO:0000313" key="2">
    <source>
        <dbReference type="EMBL" id="VEI12725.1"/>
    </source>
</evidence>
<dbReference type="OrthoDB" id="3579809at2"/>
<dbReference type="Proteomes" id="UP000269542">
    <property type="component" value="Chromosome"/>
</dbReference>
<sequence length="84" mass="9232">MRTNEEMLEEIETANQGEGPDPMHTITDPALIDVYKAIVATREADRMLDDAVLTARKSGVTWQAIGDVIGMTRQGAMKRWGSVA</sequence>
<proteinExistence type="predicted"/>
<dbReference type="AlphaFoldDB" id="A0A3S4UY32"/>
<protein>
    <submittedName>
        <fullName evidence="2">Uncharacterized protein</fullName>
    </submittedName>
</protein>
<evidence type="ECO:0000256" key="1">
    <source>
        <dbReference type="SAM" id="MobiDB-lite"/>
    </source>
</evidence>
<feature type="compositionally biased region" description="Acidic residues" evidence="1">
    <location>
        <begin position="1"/>
        <end position="12"/>
    </location>
</feature>
<feature type="region of interest" description="Disordered" evidence="1">
    <location>
        <begin position="1"/>
        <end position="25"/>
    </location>
</feature>
<accession>A0A3S4UY32</accession>
<reference evidence="2 3" key="1">
    <citation type="submission" date="2018-12" db="EMBL/GenBank/DDBJ databases">
        <authorList>
            <consortium name="Pathogen Informatics"/>
        </authorList>
    </citation>
    <scope>NUCLEOTIDE SEQUENCE [LARGE SCALE GENOMIC DNA]</scope>
    <source>
        <strain evidence="2 3">NCTC13354</strain>
    </source>
</reference>
<keyword evidence="3" id="KW-1185">Reference proteome</keyword>
<gene>
    <name evidence="2" type="ORF">NCTC13354_00416</name>
</gene>
<dbReference type="EMBL" id="LR134476">
    <property type="protein sequence ID" value="VEI12725.1"/>
    <property type="molecule type" value="Genomic_DNA"/>
</dbReference>
<evidence type="ECO:0000313" key="3">
    <source>
        <dbReference type="Proteomes" id="UP000269542"/>
    </source>
</evidence>
<dbReference type="KEGG" id="tbw:NCTC13354_00416"/>
<name>A0A3S4UY32_9ACTO</name>
<organism evidence="2 3">
    <name type="scientific">Trueperella bialowiezensis</name>
    <dbReference type="NCBI Taxonomy" id="312285"/>
    <lineage>
        <taxon>Bacteria</taxon>
        <taxon>Bacillati</taxon>
        <taxon>Actinomycetota</taxon>
        <taxon>Actinomycetes</taxon>
        <taxon>Actinomycetales</taxon>
        <taxon>Actinomycetaceae</taxon>
        <taxon>Trueperella</taxon>
    </lineage>
</organism>